<accession>A0AAD9EJY6</accession>
<feature type="region of interest" description="Disordered" evidence="1">
    <location>
        <begin position="878"/>
        <end position="900"/>
    </location>
</feature>
<dbReference type="PANTHER" id="PTHR33099">
    <property type="entry name" value="FE2OG DIOXYGENASE DOMAIN-CONTAINING PROTEIN"/>
    <property type="match status" value="1"/>
</dbReference>
<dbReference type="Proteomes" id="UP001243330">
    <property type="component" value="Unassembled WGS sequence"/>
</dbReference>
<dbReference type="EMBL" id="JAQOWY010000125">
    <property type="protein sequence ID" value="KAK1850187.1"/>
    <property type="molecule type" value="Genomic_DNA"/>
</dbReference>
<dbReference type="Gene3D" id="2.60.120.620">
    <property type="entry name" value="q2cbj1_9rhob like domain"/>
    <property type="match status" value="1"/>
</dbReference>
<sequence length="900" mass="100581">MSYSAPVSVGSDDSDSVSAGESVYGEWKEDLLACLEGIKAVGDIASFSRYPAFANPGLKIGDNPPIPLPLAPRDAEVIKAACRQAPFGRGDETVVDTAVRKTWELDHTQFKLANPEWRGFLTTVALGAAKGLGLSNIKLNPHKLLLYETGSFFKKHKDSEKEPGMIGTLVIVLPSEHQGRRSHLIRIGCAEFLNGSILDELVSGYRLALTYNIVQQTGEPQSAAFWGQQAQEVKKMLRQWENNFPEEDFLVYPLDHKYSESTVSVQNMKGRDKAVCKVLQNVGSESGVYLLFGHMTRSEQGAMPHWYGYGAEEDDDDGEDTYTTMNKIYSAEGDEIDARINPEKEQILDMDKFTSGNADSEDEGEFTGNEAAENTLRYHNYVVVLLKKRSLRHHHYGSASLLQFENSISMVASDMEKHIDDKDTRTVAQAFLRDCIERRGISKNGVYMIIRCAMQLDDSELFRRVMSSAAKQSEKTHSKALDMTRDYLEEKFASNPDAVEWDKWIGTSAQNSLGTLHATVSKLCSRFKSEALRKSFAQWGLERLNEKLESQEVMTTEEHVFFTHGLKVYNDNQDWIKSTLLQTLVVRGTRDLLYQVLSFVFDNREKPEYLDATEVYEYVLDQGPGCLLLQGPDLIPRPIRAGGACSGPLREFAAIFNNVLDLGLKAHGNKLLDALCNNLVRLKAECKPKNIGGDVVVKLIGPLMTALEKHSIAPPSAMKDLLQLILGEGLHRQIPARPPKPLGWKHKPINKCNRFTGAFCRACDELHVFLANKKDQVWRYKSGESLRNHVEAMLRTSIIMGHFKLTTERVGLPYTLVVEKTGKEYADELDCWKESLVTLEDQVKPLVGDMVADILGDEAYRELILLEKLRDGEVGTSVAGTKRAADGASDGQPKSSRLRT</sequence>
<keyword evidence="3" id="KW-1185">Reference proteome</keyword>
<evidence type="ECO:0000256" key="1">
    <source>
        <dbReference type="SAM" id="MobiDB-lite"/>
    </source>
</evidence>
<dbReference type="PANTHER" id="PTHR33099:SF7">
    <property type="entry name" value="MYND-TYPE DOMAIN-CONTAINING PROTEIN"/>
    <property type="match status" value="1"/>
</dbReference>
<comment type="caution">
    <text evidence="2">The sequence shown here is derived from an EMBL/GenBank/DDBJ whole genome shotgun (WGS) entry which is preliminary data.</text>
</comment>
<protein>
    <submittedName>
        <fullName evidence="2">2og-fe oxygenase superfamily protein</fullName>
    </submittedName>
</protein>
<name>A0AAD9EJY6_9PEZI</name>
<evidence type="ECO:0000313" key="3">
    <source>
        <dbReference type="Proteomes" id="UP001243330"/>
    </source>
</evidence>
<dbReference type="AlphaFoldDB" id="A0AAD9EJY6"/>
<reference evidence="2" key="1">
    <citation type="submission" date="2023-01" db="EMBL/GenBank/DDBJ databases">
        <title>Colletotrichum chrysophilum M932 genome sequence.</title>
        <authorList>
            <person name="Baroncelli R."/>
        </authorList>
    </citation>
    <scope>NUCLEOTIDE SEQUENCE</scope>
    <source>
        <strain evidence="2">M932</strain>
    </source>
</reference>
<gene>
    <name evidence="2" type="ORF">CCHR01_07180</name>
</gene>
<organism evidence="2 3">
    <name type="scientific">Colletotrichum chrysophilum</name>
    <dbReference type="NCBI Taxonomy" id="1836956"/>
    <lineage>
        <taxon>Eukaryota</taxon>
        <taxon>Fungi</taxon>
        <taxon>Dikarya</taxon>
        <taxon>Ascomycota</taxon>
        <taxon>Pezizomycotina</taxon>
        <taxon>Sordariomycetes</taxon>
        <taxon>Hypocreomycetidae</taxon>
        <taxon>Glomerellales</taxon>
        <taxon>Glomerellaceae</taxon>
        <taxon>Colletotrichum</taxon>
        <taxon>Colletotrichum gloeosporioides species complex</taxon>
    </lineage>
</organism>
<evidence type="ECO:0000313" key="2">
    <source>
        <dbReference type="EMBL" id="KAK1850187.1"/>
    </source>
</evidence>
<proteinExistence type="predicted"/>